<evidence type="ECO:0000256" key="3">
    <source>
        <dbReference type="ARBA" id="ARBA00024018"/>
    </source>
</evidence>
<keyword evidence="1" id="KW-0560">Oxidoreductase</keyword>
<dbReference type="InterPro" id="IPR044560">
    <property type="entry name" value="MOase"/>
</dbReference>
<keyword evidence="6" id="KW-1185">Reference proteome</keyword>
<dbReference type="InterPro" id="IPR036188">
    <property type="entry name" value="FAD/NAD-bd_sf"/>
</dbReference>
<protein>
    <recommendedName>
        <fullName evidence="4">FAD-binding domain-containing protein</fullName>
    </recommendedName>
</protein>
<dbReference type="Proteomes" id="UP000825729">
    <property type="component" value="Unassembled WGS sequence"/>
</dbReference>
<accession>A0AAV7E4R6</accession>
<dbReference type="Pfam" id="PF01494">
    <property type="entry name" value="FAD_binding_3"/>
    <property type="match status" value="1"/>
</dbReference>
<evidence type="ECO:0000259" key="4">
    <source>
        <dbReference type="Pfam" id="PF01494"/>
    </source>
</evidence>
<dbReference type="AlphaFoldDB" id="A0AAV7E4R6"/>
<dbReference type="Gene3D" id="3.50.50.60">
    <property type="entry name" value="FAD/NAD(P)-binding domain"/>
    <property type="match status" value="1"/>
</dbReference>
<dbReference type="SUPFAM" id="SSF51905">
    <property type="entry name" value="FAD/NAD(P)-binding domain"/>
    <property type="match status" value="1"/>
</dbReference>
<dbReference type="InterPro" id="IPR002938">
    <property type="entry name" value="FAD-bd"/>
</dbReference>
<evidence type="ECO:0000256" key="2">
    <source>
        <dbReference type="ARBA" id="ARBA00023033"/>
    </source>
</evidence>
<dbReference type="PANTHER" id="PTHR45934:SF28">
    <property type="entry name" value="OS03G0153100 PROTEIN"/>
    <property type="match status" value="1"/>
</dbReference>
<dbReference type="PANTHER" id="PTHR45934">
    <property type="entry name" value="FAD/NAD(P)-BINDING OXIDOREDUCTASE FAMILY PROTEIN"/>
    <property type="match status" value="1"/>
</dbReference>
<evidence type="ECO:0000256" key="1">
    <source>
        <dbReference type="ARBA" id="ARBA00023002"/>
    </source>
</evidence>
<dbReference type="PRINTS" id="PR00420">
    <property type="entry name" value="RNGMNOXGNASE"/>
</dbReference>
<proteinExistence type="inferred from homology"/>
<reference evidence="5 6" key="1">
    <citation type="submission" date="2021-07" db="EMBL/GenBank/DDBJ databases">
        <title>The Aristolochia fimbriata genome: insights into angiosperm evolution, floral development and chemical biosynthesis.</title>
        <authorList>
            <person name="Jiao Y."/>
        </authorList>
    </citation>
    <scope>NUCLEOTIDE SEQUENCE [LARGE SCALE GENOMIC DNA]</scope>
    <source>
        <strain evidence="5">IBCAS-2021</strain>
        <tissue evidence="5">Leaf</tissue>
    </source>
</reference>
<comment type="similarity">
    <text evidence="3">Belongs to the 3-hydroxybenzoate 6-hydroxylase family.</text>
</comment>
<organism evidence="5 6">
    <name type="scientific">Aristolochia fimbriata</name>
    <name type="common">White veined hardy Dutchman's pipe vine</name>
    <dbReference type="NCBI Taxonomy" id="158543"/>
    <lineage>
        <taxon>Eukaryota</taxon>
        <taxon>Viridiplantae</taxon>
        <taxon>Streptophyta</taxon>
        <taxon>Embryophyta</taxon>
        <taxon>Tracheophyta</taxon>
        <taxon>Spermatophyta</taxon>
        <taxon>Magnoliopsida</taxon>
        <taxon>Magnoliidae</taxon>
        <taxon>Piperales</taxon>
        <taxon>Aristolochiaceae</taxon>
        <taxon>Aristolochia</taxon>
    </lineage>
</organism>
<dbReference type="GO" id="GO:0004497">
    <property type="term" value="F:monooxygenase activity"/>
    <property type="evidence" value="ECO:0007669"/>
    <property type="project" value="UniProtKB-KW"/>
</dbReference>
<sequence>MEAVEEVVIVGGGIAGLATALGLHRIGVRSLVLESSEASRITGFAFVTWKNAWKALDALGIGDTLRSAHRQLTRLRVVISVTGLTASEVLFRGAEKGENVEVRCLRRKLLLETLERELPHGTIRFGSKVVSLVQSGNLQLLHLADGSTIKTKTLIGSDGVNSIIAKSLGLGKPAFAGRSEVRGVAEVPEGHNLKPEFLMYVGAGFRSGFVPCDEKTVYWFFTYCPSPQNEMLEDDPEKMRQYILSKLCGLPKHLLAIVEASELDTVVSSPLRYRRPWELLWGSICKDNICVTGDALHPMTPELGQGACSALEDGVTMARCLGEALLGKPGDEETRIKRGLEKFTKERRCRSINLITTAYITGLIQQSDDSVVSFFRDKFLAGLLAGIRVRIADFDCGDLYKP</sequence>
<name>A0AAV7E4R6_ARIFI</name>
<evidence type="ECO:0000313" key="6">
    <source>
        <dbReference type="Proteomes" id="UP000825729"/>
    </source>
</evidence>
<feature type="domain" description="FAD-binding" evidence="4">
    <location>
        <begin position="6"/>
        <end position="332"/>
    </location>
</feature>
<dbReference type="EMBL" id="JAINDJ010000007">
    <property type="protein sequence ID" value="KAG9442802.1"/>
    <property type="molecule type" value="Genomic_DNA"/>
</dbReference>
<evidence type="ECO:0000313" key="5">
    <source>
        <dbReference type="EMBL" id="KAG9442802.1"/>
    </source>
</evidence>
<comment type="caution">
    <text evidence="5">The sequence shown here is derived from an EMBL/GenBank/DDBJ whole genome shotgun (WGS) entry which is preliminary data.</text>
</comment>
<gene>
    <name evidence="5" type="ORF">H6P81_018656</name>
</gene>
<dbReference type="GO" id="GO:0071949">
    <property type="term" value="F:FAD binding"/>
    <property type="evidence" value="ECO:0007669"/>
    <property type="project" value="InterPro"/>
</dbReference>
<keyword evidence="2" id="KW-0503">Monooxygenase</keyword>